<evidence type="ECO:0000313" key="2">
    <source>
        <dbReference type="EMBL" id="KFD63146.1"/>
    </source>
</evidence>
<organism evidence="1 3">
    <name type="scientific">Trichuris suis</name>
    <name type="common">pig whipworm</name>
    <dbReference type="NCBI Taxonomy" id="68888"/>
    <lineage>
        <taxon>Eukaryota</taxon>
        <taxon>Metazoa</taxon>
        <taxon>Ecdysozoa</taxon>
        <taxon>Nematoda</taxon>
        <taxon>Enoplea</taxon>
        <taxon>Dorylaimia</taxon>
        <taxon>Trichinellida</taxon>
        <taxon>Trichuridae</taxon>
        <taxon>Trichuris</taxon>
    </lineage>
</organism>
<dbReference type="EMBL" id="KL363249">
    <property type="protein sequence ID" value="KFD50743.1"/>
    <property type="molecule type" value="Genomic_DNA"/>
</dbReference>
<dbReference type="EMBL" id="KL367579">
    <property type="protein sequence ID" value="KFD63146.1"/>
    <property type="molecule type" value="Genomic_DNA"/>
</dbReference>
<gene>
    <name evidence="1" type="ORF">M513_08399</name>
    <name evidence="2" type="ORF">M514_08399</name>
</gene>
<sequence length="106" mass="11929">MTSSQCGLIPTGKAKFSSTTTMWDQVPLPTTRDYMRLGDNLPSTTLPIAQSDYRLFRSLINHLAGEKFKNNDDVESELLVFFQSKPASFCRDGTTGLHNRWLKVDA</sequence>
<dbReference type="Gene3D" id="3.30.420.10">
    <property type="entry name" value="Ribonuclease H-like superfamily/Ribonuclease H"/>
    <property type="match status" value="1"/>
</dbReference>
<proteinExistence type="predicted"/>
<dbReference type="AlphaFoldDB" id="A0A085M0J7"/>
<protein>
    <submittedName>
        <fullName evidence="1">Uncharacterized protein</fullName>
    </submittedName>
</protein>
<dbReference type="Proteomes" id="UP000030758">
    <property type="component" value="Unassembled WGS sequence"/>
</dbReference>
<dbReference type="InterPro" id="IPR036397">
    <property type="entry name" value="RNaseH_sf"/>
</dbReference>
<evidence type="ECO:0000313" key="1">
    <source>
        <dbReference type="EMBL" id="KFD50743.1"/>
    </source>
</evidence>
<keyword evidence="3" id="KW-1185">Reference proteome</keyword>
<accession>A0A085M0J7</accession>
<evidence type="ECO:0000313" key="3">
    <source>
        <dbReference type="Proteomes" id="UP000030764"/>
    </source>
</evidence>
<reference evidence="1 3" key="1">
    <citation type="journal article" date="2014" name="Nat. Genet.">
        <title>Genome and transcriptome of the porcine whipworm Trichuris suis.</title>
        <authorList>
            <person name="Jex A.R."/>
            <person name="Nejsum P."/>
            <person name="Schwarz E.M."/>
            <person name="Hu L."/>
            <person name="Young N.D."/>
            <person name="Hall R.S."/>
            <person name="Korhonen P.K."/>
            <person name="Liao S."/>
            <person name="Thamsborg S."/>
            <person name="Xia J."/>
            <person name="Xu P."/>
            <person name="Wang S."/>
            <person name="Scheerlinck J.P."/>
            <person name="Hofmann A."/>
            <person name="Sternberg P.W."/>
            <person name="Wang J."/>
            <person name="Gasser R.B."/>
        </authorList>
    </citation>
    <scope>NUCLEOTIDE SEQUENCE [LARGE SCALE GENOMIC DNA]</scope>
    <source>
        <strain evidence="2">DCEP-RM93F</strain>
        <strain evidence="1">DCEP-RM93M</strain>
    </source>
</reference>
<name>A0A085M0J7_9BILA</name>
<dbReference type="Proteomes" id="UP000030764">
    <property type="component" value="Unassembled WGS sequence"/>
</dbReference>
<dbReference type="GO" id="GO:0003676">
    <property type="term" value="F:nucleic acid binding"/>
    <property type="evidence" value="ECO:0007669"/>
    <property type="project" value="InterPro"/>
</dbReference>